<comment type="subcellular location">
    <subcellularLocation>
        <location evidence="1">Secreted</location>
    </subcellularLocation>
</comment>
<dbReference type="InterPro" id="IPR008717">
    <property type="entry name" value="Noggin"/>
</dbReference>
<evidence type="ECO:0000256" key="1">
    <source>
        <dbReference type="ARBA" id="ARBA00004613"/>
    </source>
</evidence>
<dbReference type="eggNOG" id="KOG4485">
    <property type="taxonomic scope" value="Eukaryota"/>
</dbReference>
<comment type="similarity">
    <text evidence="2">Belongs to the noggin family.</text>
</comment>
<dbReference type="HOGENOM" id="CLU_754951_0_0_1"/>
<name>T1F6Z3_HELRO</name>
<keyword evidence="5" id="KW-0732">Signal</keyword>
<keyword evidence="9" id="KW-1185">Reference proteome</keyword>
<dbReference type="EMBL" id="KB096633">
    <property type="protein sequence ID" value="ESO03289.1"/>
    <property type="molecule type" value="Genomic_DNA"/>
</dbReference>
<dbReference type="GO" id="GO:0030514">
    <property type="term" value="P:negative regulation of BMP signaling pathway"/>
    <property type="evidence" value="ECO:0000318"/>
    <property type="project" value="GO_Central"/>
</dbReference>
<keyword evidence="4" id="KW-0964">Secreted</keyword>
<dbReference type="KEGG" id="hro:HELRODRAFT_173574"/>
<dbReference type="OrthoDB" id="5950649at2759"/>
<dbReference type="PANTHER" id="PTHR10494:SF6">
    <property type="entry name" value="NOGGIN"/>
    <property type="match status" value="1"/>
</dbReference>
<evidence type="ECO:0000256" key="2">
    <source>
        <dbReference type="ARBA" id="ARBA00007480"/>
    </source>
</evidence>
<feature type="region of interest" description="Disordered" evidence="6">
    <location>
        <begin position="1"/>
        <end position="34"/>
    </location>
</feature>
<dbReference type="RefSeq" id="XP_009018437.1">
    <property type="nucleotide sequence ID" value="XM_009020189.1"/>
</dbReference>
<dbReference type="GO" id="GO:0045596">
    <property type="term" value="P:negative regulation of cell differentiation"/>
    <property type="evidence" value="ECO:0007669"/>
    <property type="project" value="InterPro"/>
</dbReference>
<dbReference type="Gene3D" id="2.10.90.10">
    <property type="entry name" value="Cystine-knot cytokines"/>
    <property type="match status" value="1"/>
</dbReference>
<evidence type="ECO:0008006" key="10">
    <source>
        <dbReference type="Google" id="ProtNLM"/>
    </source>
</evidence>
<dbReference type="PANTHER" id="PTHR10494">
    <property type="entry name" value="BONE MORPHOGENETIC PROTEIN INHIBITOR, NOGGIN"/>
    <property type="match status" value="1"/>
</dbReference>
<evidence type="ECO:0000256" key="3">
    <source>
        <dbReference type="ARBA" id="ARBA00022473"/>
    </source>
</evidence>
<dbReference type="OMA" id="CAWYKIS"/>
<dbReference type="GO" id="GO:0005615">
    <property type="term" value="C:extracellular space"/>
    <property type="evidence" value="ECO:0000318"/>
    <property type="project" value="GO_Central"/>
</dbReference>
<evidence type="ECO:0000313" key="7">
    <source>
        <dbReference type="EMBL" id="ESO03289.1"/>
    </source>
</evidence>
<dbReference type="GO" id="GO:0009953">
    <property type="term" value="P:dorsal/ventral pattern formation"/>
    <property type="evidence" value="ECO:0000318"/>
    <property type="project" value="GO_Central"/>
</dbReference>
<evidence type="ECO:0000313" key="9">
    <source>
        <dbReference type="Proteomes" id="UP000015101"/>
    </source>
</evidence>
<evidence type="ECO:0000256" key="6">
    <source>
        <dbReference type="SAM" id="MobiDB-lite"/>
    </source>
</evidence>
<dbReference type="GeneID" id="20204592"/>
<dbReference type="InParanoid" id="T1F6Z3"/>
<evidence type="ECO:0000256" key="5">
    <source>
        <dbReference type="ARBA" id="ARBA00022729"/>
    </source>
</evidence>
<dbReference type="InterPro" id="IPR029034">
    <property type="entry name" value="Cystine-knot_cytokine"/>
</dbReference>
<feature type="region of interest" description="Disordered" evidence="6">
    <location>
        <begin position="144"/>
        <end position="177"/>
    </location>
</feature>
<dbReference type="EMBL" id="AMQM01004597">
    <property type="status" value="NOT_ANNOTATED_CDS"/>
    <property type="molecule type" value="Genomic_DNA"/>
</dbReference>
<dbReference type="EnsemblMetazoa" id="HelroT173574">
    <property type="protein sequence ID" value="HelroP173574"/>
    <property type="gene ID" value="HelroG173574"/>
</dbReference>
<feature type="compositionally biased region" description="Low complexity" evidence="6">
    <location>
        <begin position="14"/>
        <end position="27"/>
    </location>
</feature>
<dbReference type="Proteomes" id="UP000015101">
    <property type="component" value="Unassembled WGS sequence"/>
</dbReference>
<dbReference type="AlphaFoldDB" id="T1F6Z3"/>
<organism evidence="8 9">
    <name type="scientific">Helobdella robusta</name>
    <name type="common">Californian leech</name>
    <dbReference type="NCBI Taxonomy" id="6412"/>
    <lineage>
        <taxon>Eukaryota</taxon>
        <taxon>Metazoa</taxon>
        <taxon>Spiralia</taxon>
        <taxon>Lophotrochozoa</taxon>
        <taxon>Annelida</taxon>
        <taxon>Clitellata</taxon>
        <taxon>Hirudinea</taxon>
        <taxon>Rhynchobdellida</taxon>
        <taxon>Glossiphoniidae</taxon>
        <taxon>Helobdella</taxon>
    </lineage>
</organism>
<keyword evidence="3" id="KW-0217">Developmental protein</keyword>
<gene>
    <name evidence="8" type="primary">20204592</name>
    <name evidence="7" type="ORF">HELRODRAFT_173574</name>
</gene>
<reference evidence="9" key="1">
    <citation type="submission" date="2012-12" db="EMBL/GenBank/DDBJ databases">
        <authorList>
            <person name="Hellsten U."/>
            <person name="Grimwood J."/>
            <person name="Chapman J.A."/>
            <person name="Shapiro H."/>
            <person name="Aerts A."/>
            <person name="Otillar R.P."/>
            <person name="Terry A.Y."/>
            <person name="Boore J.L."/>
            <person name="Simakov O."/>
            <person name="Marletaz F."/>
            <person name="Cho S.-J."/>
            <person name="Edsinger-Gonzales E."/>
            <person name="Havlak P."/>
            <person name="Kuo D.-H."/>
            <person name="Larsson T."/>
            <person name="Lv J."/>
            <person name="Arendt D."/>
            <person name="Savage R."/>
            <person name="Osoegawa K."/>
            <person name="de Jong P."/>
            <person name="Lindberg D.R."/>
            <person name="Seaver E.C."/>
            <person name="Weisblat D.A."/>
            <person name="Putnam N.H."/>
            <person name="Grigoriev I.V."/>
            <person name="Rokhsar D.S."/>
        </authorList>
    </citation>
    <scope>NUCLEOTIDE SEQUENCE</scope>
</reference>
<dbReference type="CTD" id="20204592"/>
<dbReference type="GO" id="GO:0001649">
    <property type="term" value="P:osteoblast differentiation"/>
    <property type="evidence" value="ECO:0000318"/>
    <property type="project" value="GO_Central"/>
</dbReference>
<proteinExistence type="inferred from homology"/>
<accession>T1F6Z3</accession>
<dbReference type="Pfam" id="PF05806">
    <property type="entry name" value="Noggin"/>
    <property type="match status" value="2"/>
</dbReference>
<evidence type="ECO:0000313" key="8">
    <source>
        <dbReference type="EnsemblMetazoa" id="HelroP173574"/>
    </source>
</evidence>
<protein>
    <recommendedName>
        <fullName evidence="10">Noggin</fullName>
    </recommendedName>
</protein>
<dbReference type="SUPFAM" id="SSF57501">
    <property type="entry name" value="Cystine-knot cytokines"/>
    <property type="match status" value="2"/>
</dbReference>
<evidence type="ECO:0000256" key="4">
    <source>
        <dbReference type="ARBA" id="ARBA00022525"/>
    </source>
</evidence>
<reference evidence="8" key="3">
    <citation type="submission" date="2015-06" db="UniProtKB">
        <authorList>
            <consortium name="EnsemblMetazoa"/>
        </authorList>
    </citation>
    <scope>IDENTIFICATION</scope>
</reference>
<reference evidence="7 9" key="2">
    <citation type="journal article" date="2013" name="Nature">
        <title>Insights into bilaterian evolution from three spiralian genomes.</title>
        <authorList>
            <person name="Simakov O."/>
            <person name="Marletaz F."/>
            <person name="Cho S.J."/>
            <person name="Edsinger-Gonzales E."/>
            <person name="Havlak P."/>
            <person name="Hellsten U."/>
            <person name="Kuo D.H."/>
            <person name="Larsson T."/>
            <person name="Lv J."/>
            <person name="Arendt D."/>
            <person name="Savage R."/>
            <person name="Osoegawa K."/>
            <person name="de Jong P."/>
            <person name="Grimwood J."/>
            <person name="Chapman J.A."/>
            <person name="Shapiro H."/>
            <person name="Aerts A."/>
            <person name="Otillar R.P."/>
            <person name="Terry A.Y."/>
            <person name="Boore J.L."/>
            <person name="Grigoriev I.V."/>
            <person name="Lindberg D.R."/>
            <person name="Seaver E.C."/>
            <person name="Weisblat D.A."/>
            <person name="Putnam N.H."/>
            <person name="Rokhsar D.S."/>
        </authorList>
    </citation>
    <scope>NUCLEOTIDE SEQUENCE</scope>
</reference>
<sequence length="367" mass="42847">MSKLPSTKLKPNRQKQQQQQNKQQNKQQKLHQKQLMHLHQQQRKQQQQQHHQRQQNLAPKLLAESQTNLPSSPKVYKQFQKATNYYPPNKKDLSYQKLKITLGRHFDSNFMSIRNPMRKRNFFEKSKNVYYDYSGTDLEIVVVNGSNGNSNNNSNNNNNNSNSNNNNNSNNDNYNNNNKMQRQVLIKRVSSTNDNKSSHKNVILPIKLPAYGKVFAKKNSLFESYLAALTACPVRFEWVDLGPTFWPRWFKEGSCGKNYNNDVIYNSNHNSGHSGSNYKNIHRANKSLLKKIKPHKIRTKNLGRKIRPRSCSVPNGMTCQRADTAEKIILWWFCRKNSTKKSRIFSRGECAWYKISFVVTISCQCRC</sequence>